<dbReference type="Proteomes" id="UP000038045">
    <property type="component" value="Unplaced"/>
</dbReference>
<keyword evidence="1" id="KW-1185">Reference proteome</keyword>
<sequence>MDCYLTIFNGIHPKQCAPSKFARISLSYNSSKKRKRIGELPYEINICYPNDSEYTVTLLPDSITGIITDKCHLGECLLYISDYNSRLLITEAHPYLLKMMADNFKSLMEYRYNDIDIVKPLHYLEKLSYINNNFYQVINYIAYPRYITQVSCNVPLEKEHLDCLRKCKYLSHLHLTWSYDMKRDVYCSKEFLDVLRSFVYLECFLLIDSFVYQNDMLKNILNALPCNIKSITIEKNFGTTLPDVFGRFVKLESLILRGNCLHTLPLSLTNCKNLRIIDIRSYSRGLKYINEKFIGAFPKAVVSYGNMEIPMDRFIYGKYSIYEVQEACECGINNEETIFEEPQSLQSACIKAMKDDQYLTLPYDTNNRLPTSFTCYNCKKLSFIEGHKCIYLKDFIQIIGKPFDYYDKKQQLESVYFKFIYCKCCKSRVKQKKF</sequence>
<reference evidence="2" key="1">
    <citation type="submission" date="2017-02" db="UniProtKB">
        <authorList>
            <consortium name="WormBaseParasite"/>
        </authorList>
    </citation>
    <scope>IDENTIFICATION</scope>
</reference>
<dbReference type="AlphaFoldDB" id="A0A0N4ZYD8"/>
<proteinExistence type="predicted"/>
<dbReference type="SUPFAM" id="SSF52047">
    <property type="entry name" value="RNI-like"/>
    <property type="match status" value="1"/>
</dbReference>
<dbReference type="InterPro" id="IPR032675">
    <property type="entry name" value="LRR_dom_sf"/>
</dbReference>
<dbReference type="WBParaSite" id="PTRK_0001380900.1">
    <property type="protein sequence ID" value="PTRK_0001380900.1"/>
    <property type="gene ID" value="PTRK_0001380900"/>
</dbReference>
<evidence type="ECO:0000313" key="1">
    <source>
        <dbReference type="Proteomes" id="UP000038045"/>
    </source>
</evidence>
<name>A0A0N4ZYD8_PARTI</name>
<evidence type="ECO:0000313" key="2">
    <source>
        <dbReference type="WBParaSite" id="PTRK_0001380900.1"/>
    </source>
</evidence>
<organism evidence="1 2">
    <name type="scientific">Parastrongyloides trichosuri</name>
    <name type="common">Possum-specific nematode worm</name>
    <dbReference type="NCBI Taxonomy" id="131310"/>
    <lineage>
        <taxon>Eukaryota</taxon>
        <taxon>Metazoa</taxon>
        <taxon>Ecdysozoa</taxon>
        <taxon>Nematoda</taxon>
        <taxon>Chromadorea</taxon>
        <taxon>Rhabditida</taxon>
        <taxon>Tylenchina</taxon>
        <taxon>Panagrolaimomorpha</taxon>
        <taxon>Strongyloidoidea</taxon>
        <taxon>Strongyloididae</taxon>
        <taxon>Parastrongyloides</taxon>
    </lineage>
</organism>
<dbReference type="Gene3D" id="3.80.10.10">
    <property type="entry name" value="Ribonuclease Inhibitor"/>
    <property type="match status" value="1"/>
</dbReference>
<protein>
    <submittedName>
        <fullName evidence="2">Leucine-rich repeat protein</fullName>
    </submittedName>
</protein>
<accession>A0A0N4ZYD8</accession>